<accession>F8AN63</accession>
<keyword evidence="4 6" id="KW-0689">Ribosomal protein</keyword>
<comment type="subunit">
    <text evidence="6">Part of the 30S ribosomal subunit. Forms a loose heterodimer with protein S19. Forms two bridges to the 50S subunit in the 70S ribosome.</text>
</comment>
<protein>
    <recommendedName>
        <fullName evidence="6">Small ribosomal subunit protein uS13</fullName>
    </recommendedName>
</protein>
<keyword evidence="5 6" id="KW-0687">Ribonucleoprotein</keyword>
<dbReference type="eggNOG" id="arCOG01722">
    <property type="taxonomic scope" value="Archaea"/>
</dbReference>
<evidence type="ECO:0000256" key="7">
    <source>
        <dbReference type="RuleBase" id="RU003830"/>
    </source>
</evidence>
<evidence type="ECO:0000256" key="4">
    <source>
        <dbReference type="ARBA" id="ARBA00022980"/>
    </source>
</evidence>
<dbReference type="STRING" id="647113.Metok_1009"/>
<evidence type="ECO:0000256" key="5">
    <source>
        <dbReference type="ARBA" id="ARBA00023274"/>
    </source>
</evidence>
<gene>
    <name evidence="6" type="primary">rps13</name>
    <name evidence="8" type="ordered locus">Metok_1009</name>
</gene>
<dbReference type="InterPro" id="IPR010979">
    <property type="entry name" value="Ribosomal_uS13-like_H2TH"/>
</dbReference>
<evidence type="ECO:0000256" key="1">
    <source>
        <dbReference type="ARBA" id="ARBA00008080"/>
    </source>
</evidence>
<evidence type="ECO:0000313" key="8">
    <source>
        <dbReference type="EMBL" id="AEH06979.1"/>
    </source>
</evidence>
<organism evidence="8 9">
    <name type="scientific">Methanothermococcus okinawensis (strain DSM 14208 / JCM 11175 / IH1)</name>
    <dbReference type="NCBI Taxonomy" id="647113"/>
    <lineage>
        <taxon>Archaea</taxon>
        <taxon>Methanobacteriati</taxon>
        <taxon>Methanobacteriota</taxon>
        <taxon>Methanomada group</taxon>
        <taxon>Methanococci</taxon>
        <taxon>Methanococcales</taxon>
        <taxon>Methanococcaceae</taxon>
        <taxon>Methanothermococcus</taxon>
    </lineage>
</organism>
<dbReference type="PROSITE" id="PS00646">
    <property type="entry name" value="RIBOSOMAL_S13_1"/>
    <property type="match status" value="1"/>
</dbReference>
<keyword evidence="3 6" id="KW-0694">RNA-binding</keyword>
<dbReference type="Gene3D" id="1.10.8.50">
    <property type="match status" value="1"/>
</dbReference>
<dbReference type="AlphaFoldDB" id="F8AN63"/>
<evidence type="ECO:0000256" key="3">
    <source>
        <dbReference type="ARBA" id="ARBA00022884"/>
    </source>
</evidence>
<dbReference type="FunFam" id="1.10.8.50:FF:000001">
    <property type="entry name" value="30S ribosomal protein S13"/>
    <property type="match status" value="1"/>
</dbReference>
<dbReference type="PIRSF" id="PIRSF002134">
    <property type="entry name" value="Ribosomal_S13"/>
    <property type="match status" value="1"/>
</dbReference>
<dbReference type="NCBIfam" id="TIGR03629">
    <property type="entry name" value="uS13_arch"/>
    <property type="match status" value="1"/>
</dbReference>
<dbReference type="GO" id="GO:0015935">
    <property type="term" value="C:small ribosomal subunit"/>
    <property type="evidence" value="ECO:0007669"/>
    <property type="project" value="TreeGrafter"/>
</dbReference>
<comment type="function">
    <text evidence="6">Located at the top of the head of the 30S subunit, it contacts several helices of the 16S rRNA. In the 70S ribosome it contacts the 23S rRNA (bridge B1a) and protein L5 of the 50S subunit (bridge B1b), connecting the 2 subunits; these bridges are implicated in subunit movement.</text>
</comment>
<sequence length="168" mass="19277">MANDLSSAIKHDYLSEVQTLTQTEFKHRIRISKTDITGEFPLEYALQDIKGIGKAMAKAILRITKLDGKQQAGYLSDEDVQKIEEVLNDPAKHGIPSWMFNRKKDTYTGEDKHLIETDLMLTVQEDITTMKKIRCYRGIRHELGLPCRGQRTRGSFRRGSIVGVKRRK</sequence>
<reference evidence="8" key="1">
    <citation type="submission" date="2011-05" db="EMBL/GenBank/DDBJ databases">
        <title>Complete sequence of chromosome of Methanothermococcus okinawensis IH1.</title>
        <authorList>
            <consortium name="US DOE Joint Genome Institute"/>
            <person name="Lucas S."/>
            <person name="Han J."/>
            <person name="Lapidus A."/>
            <person name="Cheng J.-F."/>
            <person name="Goodwin L."/>
            <person name="Pitluck S."/>
            <person name="Peters L."/>
            <person name="Mikhailova N."/>
            <person name="Held B."/>
            <person name="Han C."/>
            <person name="Tapia R."/>
            <person name="Land M."/>
            <person name="Hauser L."/>
            <person name="Kyrpides N."/>
            <person name="Ivanova N."/>
            <person name="Pagani I."/>
            <person name="Sieprawska-Lupa M."/>
            <person name="Takai K."/>
            <person name="Miyazaki J."/>
            <person name="Whitman W."/>
            <person name="Woyke T."/>
        </authorList>
    </citation>
    <scope>NUCLEOTIDE SEQUENCE [LARGE SCALE GENOMIC DNA]</scope>
    <source>
        <strain evidence="8">IH1</strain>
    </source>
</reference>
<dbReference type="GO" id="GO:0019843">
    <property type="term" value="F:rRNA binding"/>
    <property type="evidence" value="ECO:0007669"/>
    <property type="project" value="UniProtKB-UniRule"/>
</dbReference>
<name>F8AN63_METOI</name>
<dbReference type="InterPro" id="IPR001892">
    <property type="entry name" value="Ribosomal_uS13"/>
</dbReference>
<dbReference type="InterPro" id="IPR018269">
    <property type="entry name" value="Ribosomal_uS13_CS"/>
</dbReference>
<dbReference type="KEGG" id="mok:Metok_1009"/>
<dbReference type="HOGENOM" id="CLU_103849_0_0_2"/>
<dbReference type="PANTHER" id="PTHR10871">
    <property type="entry name" value="30S RIBOSOMAL PROTEIN S13/40S RIBOSOMAL PROTEIN S18"/>
    <property type="match status" value="1"/>
</dbReference>
<comment type="similarity">
    <text evidence="1 6 7">Belongs to the universal ribosomal protein uS13 family.</text>
</comment>
<evidence type="ECO:0000256" key="6">
    <source>
        <dbReference type="HAMAP-Rule" id="MF_01315"/>
    </source>
</evidence>
<dbReference type="Pfam" id="PF00416">
    <property type="entry name" value="Ribosomal_S13"/>
    <property type="match status" value="1"/>
</dbReference>
<dbReference type="SUPFAM" id="SSF46946">
    <property type="entry name" value="S13-like H2TH domain"/>
    <property type="match status" value="1"/>
</dbReference>
<dbReference type="PANTHER" id="PTHR10871:SF3">
    <property type="entry name" value="SMALL RIBOSOMAL SUBUNIT PROTEIN US13"/>
    <property type="match status" value="1"/>
</dbReference>
<dbReference type="NCBIfam" id="NF003140">
    <property type="entry name" value="PRK04053.1"/>
    <property type="match status" value="1"/>
</dbReference>
<dbReference type="InterPro" id="IPR027437">
    <property type="entry name" value="Rbsml_uS13_C"/>
</dbReference>
<dbReference type="HAMAP" id="MF_01315">
    <property type="entry name" value="Ribosomal_uS13"/>
    <property type="match status" value="1"/>
</dbReference>
<keyword evidence="9" id="KW-1185">Reference proteome</keyword>
<dbReference type="Gene3D" id="4.10.910.10">
    <property type="entry name" value="30s ribosomal protein s13, domain 2"/>
    <property type="match status" value="1"/>
</dbReference>
<proteinExistence type="inferred from homology"/>
<dbReference type="PROSITE" id="PS50159">
    <property type="entry name" value="RIBOSOMAL_S13_2"/>
    <property type="match status" value="1"/>
</dbReference>
<evidence type="ECO:0000313" key="9">
    <source>
        <dbReference type="Proteomes" id="UP000009296"/>
    </source>
</evidence>
<keyword evidence="2 6" id="KW-0699">rRNA-binding</keyword>
<dbReference type="Proteomes" id="UP000009296">
    <property type="component" value="Chromosome"/>
</dbReference>
<evidence type="ECO:0000256" key="2">
    <source>
        <dbReference type="ARBA" id="ARBA00022730"/>
    </source>
</evidence>
<dbReference type="GO" id="GO:0003735">
    <property type="term" value="F:structural constituent of ribosome"/>
    <property type="evidence" value="ECO:0007669"/>
    <property type="project" value="InterPro"/>
</dbReference>
<dbReference type="InterPro" id="IPR019977">
    <property type="entry name" value="Ribosomal_uS13_archaeal"/>
</dbReference>
<dbReference type="GO" id="GO:0005829">
    <property type="term" value="C:cytosol"/>
    <property type="evidence" value="ECO:0007669"/>
    <property type="project" value="TreeGrafter"/>
</dbReference>
<dbReference type="EMBL" id="CP002792">
    <property type="protein sequence ID" value="AEH06979.1"/>
    <property type="molecule type" value="Genomic_DNA"/>
</dbReference>
<dbReference type="GO" id="GO:0006412">
    <property type="term" value="P:translation"/>
    <property type="evidence" value="ECO:0007669"/>
    <property type="project" value="UniProtKB-UniRule"/>
</dbReference>